<sequence>MMSQKLSQRTLLLCFSLWLIQYRAVAKIRNVYHGSLLKWIFSAWGEWAREKHIVILKSQEFLNQRRIKLAFRKWCQRFSQSTETERLYQQAWNNYLRIILQQWGIWAKTSHKLHSLQQVFQQQQSRHALQSSFTFWKSLTVKVKSIRSNAMHKLLYSIFRDWRLAVREMRNKKHKVLHFQVQSYTLLVKRQFFQWHEAYKKRQQLTEERRVHIEQIALNFAGIWRRKAQKRRGEMLTIMFEKRKTKHCFQHWRASLSHIQFLYNQLDDWSSKKNMHVLKVCLRSWQTQLVANQARKLYMSRLLHAMLAEWRVFAKVNRERRIRGLALKKALQERSLHVYFQYWVAVTKVKLSVQQNVELKLQIRVFRAWRHYSHKLHHLRELQALMTRNVCTRILHNAFQNIRWRAEYCTSLHDMAERIVKDKELATMRAVVVMWKERINKLVSVRCYKHMLTIRVVKRWHRFVHKKCLDRKQDRDNWEKAVSFYNKILCKSAFSAMKLEVSVHHMVEKRSQRLCNKYAKMWKNKVDLCVTAIFLEQEFVQKRVWAKWRREYIKAYSTQKIVEQYEKQTLSQIFKAWRKLAVSTRSKLLQLQQIKPGQASQGPVDNQRDTRVSMLPVPLSQSRQSPVFISSPVGKSGHKTNNNH</sequence>
<accession>A0AAV2HHW4</accession>
<evidence type="ECO:0000256" key="1">
    <source>
        <dbReference type="SAM" id="MobiDB-lite"/>
    </source>
</evidence>
<evidence type="ECO:0000313" key="4">
    <source>
        <dbReference type="Proteomes" id="UP001497497"/>
    </source>
</evidence>
<feature type="region of interest" description="Disordered" evidence="1">
    <location>
        <begin position="619"/>
        <end position="644"/>
    </location>
</feature>
<organism evidence="3 4">
    <name type="scientific">Lymnaea stagnalis</name>
    <name type="common">Great pond snail</name>
    <name type="synonym">Helix stagnalis</name>
    <dbReference type="NCBI Taxonomy" id="6523"/>
    <lineage>
        <taxon>Eukaryota</taxon>
        <taxon>Metazoa</taxon>
        <taxon>Spiralia</taxon>
        <taxon>Lophotrochozoa</taxon>
        <taxon>Mollusca</taxon>
        <taxon>Gastropoda</taxon>
        <taxon>Heterobranchia</taxon>
        <taxon>Euthyneura</taxon>
        <taxon>Panpulmonata</taxon>
        <taxon>Hygrophila</taxon>
        <taxon>Lymnaeoidea</taxon>
        <taxon>Lymnaeidae</taxon>
        <taxon>Lymnaea</taxon>
    </lineage>
</organism>
<name>A0AAV2HHW4_LYMST</name>
<dbReference type="EMBL" id="CAXITT010000145">
    <property type="protein sequence ID" value="CAL1533553.1"/>
    <property type="molecule type" value="Genomic_DNA"/>
</dbReference>
<gene>
    <name evidence="3" type="ORF">GSLYS_00007513001</name>
</gene>
<evidence type="ECO:0000256" key="2">
    <source>
        <dbReference type="SAM" id="SignalP"/>
    </source>
</evidence>
<keyword evidence="4" id="KW-1185">Reference proteome</keyword>
<feature type="signal peptide" evidence="2">
    <location>
        <begin position="1"/>
        <end position="26"/>
    </location>
</feature>
<keyword evidence="2" id="KW-0732">Signal</keyword>
<comment type="caution">
    <text evidence="3">The sequence shown here is derived from an EMBL/GenBank/DDBJ whole genome shotgun (WGS) entry which is preliminary data.</text>
</comment>
<reference evidence="3 4" key="1">
    <citation type="submission" date="2024-04" db="EMBL/GenBank/DDBJ databases">
        <authorList>
            <consortium name="Genoscope - CEA"/>
            <person name="William W."/>
        </authorList>
    </citation>
    <scope>NUCLEOTIDE SEQUENCE [LARGE SCALE GENOMIC DNA]</scope>
</reference>
<feature type="chain" id="PRO_5043460979" description="Sfi1 spindle body domain-containing protein" evidence="2">
    <location>
        <begin position="27"/>
        <end position="644"/>
    </location>
</feature>
<feature type="compositionally biased region" description="Polar residues" evidence="1">
    <location>
        <begin position="619"/>
        <end position="628"/>
    </location>
</feature>
<dbReference type="Proteomes" id="UP001497497">
    <property type="component" value="Unassembled WGS sequence"/>
</dbReference>
<proteinExistence type="predicted"/>
<evidence type="ECO:0000313" key="3">
    <source>
        <dbReference type="EMBL" id="CAL1533553.1"/>
    </source>
</evidence>
<evidence type="ECO:0008006" key="5">
    <source>
        <dbReference type="Google" id="ProtNLM"/>
    </source>
</evidence>
<dbReference type="AlphaFoldDB" id="A0AAV2HHW4"/>
<protein>
    <recommendedName>
        <fullName evidence="5">Sfi1 spindle body domain-containing protein</fullName>
    </recommendedName>
</protein>